<dbReference type="GO" id="GO:0006865">
    <property type="term" value="P:amino acid transport"/>
    <property type="evidence" value="ECO:0007669"/>
    <property type="project" value="UniProtKB-KW"/>
</dbReference>
<evidence type="ECO:0000256" key="4">
    <source>
        <dbReference type="ARBA" id="ARBA00022475"/>
    </source>
</evidence>
<keyword evidence="3 9" id="KW-0813">Transport</keyword>
<dbReference type="InterPro" id="IPR035906">
    <property type="entry name" value="MetI-like_sf"/>
</dbReference>
<comment type="similarity">
    <text evidence="2">Belongs to the binding-protein-dependent transport system permease family. HisMQ subfamily.</text>
</comment>
<dbReference type="Gene3D" id="1.10.3720.10">
    <property type="entry name" value="MetI-like"/>
    <property type="match status" value="2"/>
</dbReference>
<name>A0A8K2A651_9CYAN</name>
<evidence type="ECO:0000313" key="11">
    <source>
        <dbReference type="EMBL" id="NCJ04975.1"/>
    </source>
</evidence>
<feature type="domain" description="ABC transmembrane type-1" evidence="10">
    <location>
        <begin position="86"/>
        <end position="374"/>
    </location>
</feature>
<dbReference type="AlphaFoldDB" id="A0A8K2A651"/>
<evidence type="ECO:0000256" key="6">
    <source>
        <dbReference type="ARBA" id="ARBA00022970"/>
    </source>
</evidence>
<accession>A0A8K2A651</accession>
<evidence type="ECO:0000256" key="7">
    <source>
        <dbReference type="ARBA" id="ARBA00022989"/>
    </source>
</evidence>
<keyword evidence="4" id="KW-1003">Cell membrane</keyword>
<keyword evidence="5 9" id="KW-0812">Transmembrane</keyword>
<feature type="transmembrane region" description="Helical" evidence="9">
    <location>
        <begin position="134"/>
        <end position="160"/>
    </location>
</feature>
<sequence>MMRLLLKFFCRGCPPWVWRWGTQVLVLILVVWMGAYGWTNLVYNLQRLNLSLGFGFLQNQAGFNLGEAPIAFSSTDSYAWAFWVGWLNSLRVIGAGLILTTLLGVLLGLAGVAQNWLARNLALVYVEVIRNTPLLLQLFFLYGVLFLSLPPGAPAIQWVGWLYLSHQGVSLRSLVFLPGAWVWGLWGMLGLGTLLVLWKWQPWPGGVGMRKLVAGGAIATLIATLIAAFLTGHSPLGWDAPYLDPNQQVQGGLSLSAEFVALLLGLTLHTAAFIAEIVRGSLLAVPRGQWEAATALGLKPRLRMRLVIFPQALRIIVPPLTSQYLNLAKNSSLAIAIGYPDLYAVATTTLNQTGRAVEVVGLLMTVYLSLSLLIAGGMNLLNRQIQRGGVA</sequence>
<dbReference type="Proteomes" id="UP000607397">
    <property type="component" value="Unassembled WGS sequence"/>
</dbReference>
<dbReference type="PROSITE" id="PS50928">
    <property type="entry name" value="ABC_TM1"/>
    <property type="match status" value="1"/>
</dbReference>
<keyword evidence="6" id="KW-0029">Amino-acid transport</keyword>
<dbReference type="InterPro" id="IPR000515">
    <property type="entry name" value="MetI-like"/>
</dbReference>
<feature type="transmembrane region" description="Helical" evidence="9">
    <location>
        <begin position="359"/>
        <end position="381"/>
    </location>
</feature>
<feature type="transmembrane region" description="Helical" evidence="9">
    <location>
        <begin position="20"/>
        <end position="38"/>
    </location>
</feature>
<evidence type="ECO:0000256" key="3">
    <source>
        <dbReference type="ARBA" id="ARBA00022448"/>
    </source>
</evidence>
<feature type="transmembrane region" description="Helical" evidence="9">
    <location>
        <begin position="180"/>
        <end position="200"/>
    </location>
</feature>
<dbReference type="InterPro" id="IPR010065">
    <property type="entry name" value="AA_ABC_transptr_permease_3TM"/>
</dbReference>
<evidence type="ECO:0000256" key="5">
    <source>
        <dbReference type="ARBA" id="ARBA00022692"/>
    </source>
</evidence>
<reference evidence="11" key="1">
    <citation type="submission" date="2019-12" db="EMBL/GenBank/DDBJ databases">
        <title>High-Quality draft genome sequences of three cyanobacteria isolated from the limestone walls of the Old Cathedral of Coimbra.</title>
        <authorList>
            <person name="Tiago I."/>
            <person name="Soares F."/>
            <person name="Portugal A."/>
        </authorList>
    </citation>
    <scope>NUCLEOTIDE SEQUENCE [LARGE SCALE GENOMIC DNA]</scope>
    <source>
        <strain evidence="11">C</strain>
    </source>
</reference>
<dbReference type="Pfam" id="PF00528">
    <property type="entry name" value="BPD_transp_1"/>
    <property type="match status" value="1"/>
</dbReference>
<evidence type="ECO:0000256" key="8">
    <source>
        <dbReference type="ARBA" id="ARBA00023136"/>
    </source>
</evidence>
<evidence type="ECO:0000256" key="2">
    <source>
        <dbReference type="ARBA" id="ARBA00010072"/>
    </source>
</evidence>
<dbReference type="NCBIfam" id="TIGR01726">
    <property type="entry name" value="HEQRo_perm_3TM"/>
    <property type="match status" value="1"/>
</dbReference>
<organism evidence="11 12">
    <name type="scientific">Petrachloros mirabilis ULC683</name>
    <dbReference type="NCBI Taxonomy" id="2781853"/>
    <lineage>
        <taxon>Bacteria</taxon>
        <taxon>Bacillati</taxon>
        <taxon>Cyanobacteriota</taxon>
        <taxon>Cyanophyceae</taxon>
        <taxon>Synechococcales</taxon>
        <taxon>Petrachlorosaceae</taxon>
        <taxon>Petrachloros</taxon>
        <taxon>Petrachloros mirabilis</taxon>
    </lineage>
</organism>
<keyword evidence="12" id="KW-1185">Reference proteome</keyword>
<feature type="transmembrane region" description="Helical" evidence="9">
    <location>
        <begin position="212"/>
        <end position="233"/>
    </location>
</feature>
<comment type="subcellular location">
    <subcellularLocation>
        <location evidence="1 9">Cell membrane</location>
        <topology evidence="1 9">Multi-pass membrane protein</topology>
    </subcellularLocation>
</comment>
<gene>
    <name evidence="11" type="ORF">GS597_00240</name>
</gene>
<proteinExistence type="inferred from homology"/>
<dbReference type="PANTHER" id="PTHR30614:SF37">
    <property type="entry name" value="AMINO-ACID ABC TRANSPORTER PERMEASE PROTEIN YHDX-RELATED"/>
    <property type="match status" value="1"/>
</dbReference>
<dbReference type="EMBL" id="WVIC01000001">
    <property type="protein sequence ID" value="NCJ04975.1"/>
    <property type="molecule type" value="Genomic_DNA"/>
</dbReference>
<comment type="caution">
    <text evidence="11">The sequence shown here is derived from an EMBL/GenBank/DDBJ whole genome shotgun (WGS) entry which is preliminary data.</text>
</comment>
<dbReference type="CDD" id="cd06261">
    <property type="entry name" value="TM_PBP2"/>
    <property type="match status" value="1"/>
</dbReference>
<evidence type="ECO:0000256" key="1">
    <source>
        <dbReference type="ARBA" id="ARBA00004651"/>
    </source>
</evidence>
<dbReference type="GO" id="GO:0022857">
    <property type="term" value="F:transmembrane transporter activity"/>
    <property type="evidence" value="ECO:0007669"/>
    <property type="project" value="InterPro"/>
</dbReference>
<dbReference type="InterPro" id="IPR043429">
    <property type="entry name" value="ArtM/GltK/GlnP/TcyL/YhdX-like"/>
</dbReference>
<keyword evidence="8 9" id="KW-0472">Membrane</keyword>
<feature type="transmembrane region" description="Helical" evidence="9">
    <location>
        <begin position="92"/>
        <end position="113"/>
    </location>
</feature>
<evidence type="ECO:0000313" key="12">
    <source>
        <dbReference type="Proteomes" id="UP000607397"/>
    </source>
</evidence>
<dbReference type="PANTHER" id="PTHR30614">
    <property type="entry name" value="MEMBRANE COMPONENT OF AMINO ACID ABC TRANSPORTER"/>
    <property type="match status" value="1"/>
</dbReference>
<evidence type="ECO:0000259" key="10">
    <source>
        <dbReference type="PROSITE" id="PS50928"/>
    </source>
</evidence>
<dbReference type="SUPFAM" id="SSF161098">
    <property type="entry name" value="MetI-like"/>
    <property type="match status" value="1"/>
</dbReference>
<feature type="transmembrane region" description="Helical" evidence="9">
    <location>
        <begin position="253"/>
        <end position="278"/>
    </location>
</feature>
<protein>
    <submittedName>
        <fullName evidence="11">ABC transporter permease subunit</fullName>
    </submittedName>
</protein>
<keyword evidence="7 9" id="KW-1133">Transmembrane helix</keyword>
<evidence type="ECO:0000256" key="9">
    <source>
        <dbReference type="RuleBase" id="RU363032"/>
    </source>
</evidence>
<dbReference type="GO" id="GO:0043190">
    <property type="term" value="C:ATP-binding cassette (ABC) transporter complex"/>
    <property type="evidence" value="ECO:0007669"/>
    <property type="project" value="InterPro"/>
</dbReference>